<evidence type="ECO:0000313" key="1">
    <source>
        <dbReference type="EMBL" id="KXH52328.1"/>
    </source>
</evidence>
<dbReference type="EMBL" id="JEMN01001006">
    <property type="protein sequence ID" value="KXH52328.1"/>
    <property type="molecule type" value="Genomic_DNA"/>
</dbReference>
<sequence length="80" mass="8772">MSSVHPQPYIPVHVCYKPIITDILILLLLTTAQRRLTRLVNEGGDNFIRSEASPVLAVQSGKQVLNPGGFEVVASVFRLS</sequence>
<proteinExistence type="predicted"/>
<organism evidence="1 2">
    <name type="scientific">Colletotrichum nymphaeae SA-01</name>
    <dbReference type="NCBI Taxonomy" id="1460502"/>
    <lineage>
        <taxon>Eukaryota</taxon>
        <taxon>Fungi</taxon>
        <taxon>Dikarya</taxon>
        <taxon>Ascomycota</taxon>
        <taxon>Pezizomycotina</taxon>
        <taxon>Sordariomycetes</taxon>
        <taxon>Hypocreomycetidae</taxon>
        <taxon>Glomerellales</taxon>
        <taxon>Glomerellaceae</taxon>
        <taxon>Colletotrichum</taxon>
        <taxon>Colletotrichum acutatum species complex</taxon>
    </lineage>
</organism>
<evidence type="ECO:0000313" key="2">
    <source>
        <dbReference type="Proteomes" id="UP000070054"/>
    </source>
</evidence>
<dbReference type="Proteomes" id="UP000070054">
    <property type="component" value="Unassembled WGS sequence"/>
</dbReference>
<name>A0A135TVY4_9PEZI</name>
<comment type="caution">
    <text evidence="1">The sequence shown here is derived from an EMBL/GenBank/DDBJ whole genome shotgun (WGS) entry which is preliminary data.</text>
</comment>
<dbReference type="AlphaFoldDB" id="A0A135TVY4"/>
<keyword evidence="2" id="KW-1185">Reference proteome</keyword>
<accession>A0A135TVY4</accession>
<protein>
    <submittedName>
        <fullName evidence="1">Uncharacterized protein</fullName>
    </submittedName>
</protein>
<reference evidence="1 2" key="1">
    <citation type="submission" date="2014-02" db="EMBL/GenBank/DDBJ databases">
        <title>The genome sequence of Colletotrichum nymphaeae SA-01.</title>
        <authorList>
            <person name="Baroncelli R."/>
            <person name="Thon M.R."/>
        </authorList>
    </citation>
    <scope>NUCLEOTIDE SEQUENCE [LARGE SCALE GENOMIC DNA]</scope>
    <source>
        <strain evidence="1 2">SA-01</strain>
    </source>
</reference>
<gene>
    <name evidence="1" type="ORF">CNYM01_02144</name>
</gene>